<accession>A0A518GQZ9</accession>
<evidence type="ECO:0000313" key="1">
    <source>
        <dbReference type="EMBL" id="QDV31014.1"/>
    </source>
</evidence>
<protein>
    <submittedName>
        <fullName evidence="1">Uncharacterized protein</fullName>
    </submittedName>
</protein>
<sequence>MTKFKEKGSRRISLRALQVTISQATSHLLEKLSTLDSEFLQTGPLSFVNRAYRVHDAFRPNDAQACDQKPTSELPGGGVRPGVAGVAPGLVANWLG</sequence>
<proteinExistence type="predicted"/>
<reference evidence="1 2" key="1">
    <citation type="submission" date="2019-02" db="EMBL/GenBank/DDBJ databases">
        <title>Deep-cultivation of Planctomycetes and their phenomic and genomic characterization uncovers novel biology.</title>
        <authorList>
            <person name="Wiegand S."/>
            <person name="Jogler M."/>
            <person name="Boedeker C."/>
            <person name="Pinto D."/>
            <person name="Vollmers J."/>
            <person name="Rivas-Marin E."/>
            <person name="Kohn T."/>
            <person name="Peeters S.H."/>
            <person name="Heuer A."/>
            <person name="Rast P."/>
            <person name="Oberbeckmann S."/>
            <person name="Bunk B."/>
            <person name="Jeske O."/>
            <person name="Meyerdierks A."/>
            <person name="Storesund J.E."/>
            <person name="Kallscheuer N."/>
            <person name="Luecker S."/>
            <person name="Lage O.M."/>
            <person name="Pohl T."/>
            <person name="Merkel B.J."/>
            <person name="Hornburger P."/>
            <person name="Mueller R.-W."/>
            <person name="Bruemmer F."/>
            <person name="Labrenz M."/>
            <person name="Spormann A.M."/>
            <person name="Op den Camp H."/>
            <person name="Overmann J."/>
            <person name="Amann R."/>
            <person name="Jetten M.S.M."/>
            <person name="Mascher T."/>
            <person name="Medema M.H."/>
            <person name="Devos D.P."/>
            <person name="Kaster A.-K."/>
            <person name="Ovreas L."/>
            <person name="Rohde M."/>
            <person name="Galperin M.Y."/>
            <person name="Jogler C."/>
        </authorList>
    </citation>
    <scope>NUCLEOTIDE SEQUENCE [LARGE SCALE GENOMIC DNA]</scope>
    <source>
        <strain evidence="1 2">Spb1</strain>
    </source>
</reference>
<organism evidence="1 2">
    <name type="scientific">Planctopirus ephydatiae</name>
    <dbReference type="NCBI Taxonomy" id="2528019"/>
    <lineage>
        <taxon>Bacteria</taxon>
        <taxon>Pseudomonadati</taxon>
        <taxon>Planctomycetota</taxon>
        <taxon>Planctomycetia</taxon>
        <taxon>Planctomycetales</taxon>
        <taxon>Planctomycetaceae</taxon>
        <taxon>Planctopirus</taxon>
    </lineage>
</organism>
<keyword evidence="2" id="KW-1185">Reference proteome</keyword>
<dbReference type="AlphaFoldDB" id="A0A518GQZ9"/>
<dbReference type="Proteomes" id="UP000315349">
    <property type="component" value="Chromosome"/>
</dbReference>
<gene>
    <name evidence="1" type="ORF">Spb1_29510</name>
</gene>
<dbReference type="EMBL" id="CP036299">
    <property type="protein sequence ID" value="QDV31014.1"/>
    <property type="molecule type" value="Genomic_DNA"/>
</dbReference>
<dbReference type="KEGG" id="peh:Spb1_29510"/>
<evidence type="ECO:0000313" key="2">
    <source>
        <dbReference type="Proteomes" id="UP000315349"/>
    </source>
</evidence>
<name>A0A518GQZ9_9PLAN</name>